<organism evidence="2 3">
    <name type="scientific">Piedraia hortae CBS 480.64</name>
    <dbReference type="NCBI Taxonomy" id="1314780"/>
    <lineage>
        <taxon>Eukaryota</taxon>
        <taxon>Fungi</taxon>
        <taxon>Dikarya</taxon>
        <taxon>Ascomycota</taxon>
        <taxon>Pezizomycotina</taxon>
        <taxon>Dothideomycetes</taxon>
        <taxon>Dothideomycetidae</taxon>
        <taxon>Capnodiales</taxon>
        <taxon>Piedraiaceae</taxon>
        <taxon>Piedraia</taxon>
    </lineage>
</organism>
<name>A0A6A7C939_9PEZI</name>
<keyword evidence="3" id="KW-1185">Reference proteome</keyword>
<reference evidence="2" key="1">
    <citation type="journal article" date="2020" name="Stud. Mycol.">
        <title>101 Dothideomycetes genomes: a test case for predicting lifestyles and emergence of pathogens.</title>
        <authorList>
            <person name="Haridas S."/>
            <person name="Albert R."/>
            <person name="Binder M."/>
            <person name="Bloem J."/>
            <person name="Labutti K."/>
            <person name="Salamov A."/>
            <person name="Andreopoulos B."/>
            <person name="Baker S."/>
            <person name="Barry K."/>
            <person name="Bills G."/>
            <person name="Bluhm B."/>
            <person name="Cannon C."/>
            <person name="Castanera R."/>
            <person name="Culley D."/>
            <person name="Daum C."/>
            <person name="Ezra D."/>
            <person name="Gonzalez J."/>
            <person name="Henrissat B."/>
            <person name="Kuo A."/>
            <person name="Liang C."/>
            <person name="Lipzen A."/>
            <person name="Lutzoni F."/>
            <person name="Magnuson J."/>
            <person name="Mondo S."/>
            <person name="Nolan M."/>
            <person name="Ohm R."/>
            <person name="Pangilinan J."/>
            <person name="Park H.-J."/>
            <person name="Ramirez L."/>
            <person name="Alfaro M."/>
            <person name="Sun H."/>
            <person name="Tritt A."/>
            <person name="Yoshinaga Y."/>
            <person name="Zwiers L.-H."/>
            <person name="Turgeon B."/>
            <person name="Goodwin S."/>
            <person name="Spatafora J."/>
            <person name="Crous P."/>
            <person name="Grigoriev I."/>
        </authorList>
    </citation>
    <scope>NUCLEOTIDE SEQUENCE</scope>
    <source>
        <strain evidence="2">CBS 480.64</strain>
    </source>
</reference>
<feature type="non-terminal residue" evidence="2">
    <location>
        <position position="1"/>
    </location>
</feature>
<dbReference type="Proteomes" id="UP000799421">
    <property type="component" value="Unassembled WGS sequence"/>
</dbReference>
<feature type="region of interest" description="Disordered" evidence="1">
    <location>
        <begin position="1"/>
        <end position="20"/>
    </location>
</feature>
<evidence type="ECO:0000313" key="2">
    <source>
        <dbReference type="EMBL" id="KAF2863757.1"/>
    </source>
</evidence>
<evidence type="ECO:0000313" key="3">
    <source>
        <dbReference type="Proteomes" id="UP000799421"/>
    </source>
</evidence>
<proteinExistence type="predicted"/>
<sequence length="73" mass="7792">MFAPVCAMTSLGGARSRSQLRGPPSDLIFRVCVAQRRRLPWGGCKGARQSRSTPCDSPTADVPCHNPPPQVAS</sequence>
<gene>
    <name evidence="2" type="ORF">K470DRAFT_254648</name>
</gene>
<dbReference type="EMBL" id="MU005959">
    <property type="protein sequence ID" value="KAF2863757.1"/>
    <property type="molecule type" value="Genomic_DNA"/>
</dbReference>
<accession>A0A6A7C939</accession>
<protein>
    <submittedName>
        <fullName evidence="2">Uncharacterized protein</fullName>
    </submittedName>
</protein>
<evidence type="ECO:0000256" key="1">
    <source>
        <dbReference type="SAM" id="MobiDB-lite"/>
    </source>
</evidence>
<feature type="region of interest" description="Disordered" evidence="1">
    <location>
        <begin position="43"/>
        <end position="73"/>
    </location>
</feature>
<dbReference type="AlphaFoldDB" id="A0A6A7C939"/>